<dbReference type="EMBL" id="MTHB01000123">
    <property type="protein sequence ID" value="OXC76580.1"/>
    <property type="molecule type" value="Genomic_DNA"/>
</dbReference>
<gene>
    <name evidence="2" type="ORF">BSU04_21425</name>
</gene>
<feature type="region of interest" description="Disordered" evidence="1">
    <location>
        <begin position="23"/>
        <end position="52"/>
    </location>
</feature>
<evidence type="ECO:0000313" key="3">
    <source>
        <dbReference type="Proteomes" id="UP000214720"/>
    </source>
</evidence>
<name>A0A226X0P1_CABSO</name>
<dbReference type="AlphaFoldDB" id="A0A226X0P1"/>
<organism evidence="2 3">
    <name type="scientific">Caballeronia sordidicola</name>
    <name type="common">Burkholderia sordidicola</name>
    <dbReference type="NCBI Taxonomy" id="196367"/>
    <lineage>
        <taxon>Bacteria</taxon>
        <taxon>Pseudomonadati</taxon>
        <taxon>Pseudomonadota</taxon>
        <taxon>Betaproteobacteria</taxon>
        <taxon>Burkholderiales</taxon>
        <taxon>Burkholderiaceae</taxon>
        <taxon>Caballeronia</taxon>
    </lineage>
</organism>
<accession>A0A226X0P1</accession>
<evidence type="ECO:0000256" key="1">
    <source>
        <dbReference type="SAM" id="MobiDB-lite"/>
    </source>
</evidence>
<evidence type="ECO:0000313" key="2">
    <source>
        <dbReference type="EMBL" id="OXC76580.1"/>
    </source>
</evidence>
<protein>
    <submittedName>
        <fullName evidence="2">Uncharacterized protein</fullName>
    </submittedName>
</protein>
<comment type="caution">
    <text evidence="2">The sequence shown here is derived from an EMBL/GenBank/DDBJ whole genome shotgun (WGS) entry which is preliminary data.</text>
</comment>
<sequence>MGGGCSIQVKTFHDREYCGRQEKFRRQGQRTRRLSARDAKRQETTILSAAVE</sequence>
<proteinExistence type="predicted"/>
<reference evidence="3" key="1">
    <citation type="submission" date="2017-01" db="EMBL/GenBank/DDBJ databases">
        <title>Genome Analysis of Deinococcus marmoris KOPRI26562.</title>
        <authorList>
            <person name="Kim J.H."/>
            <person name="Oh H.-M."/>
        </authorList>
    </citation>
    <scope>NUCLEOTIDE SEQUENCE [LARGE SCALE GENOMIC DNA]</scope>
    <source>
        <strain evidence="3">PAMC 26633</strain>
    </source>
</reference>
<dbReference type="Proteomes" id="UP000214720">
    <property type="component" value="Unassembled WGS sequence"/>
</dbReference>